<evidence type="ECO:0000256" key="1">
    <source>
        <dbReference type="SAM" id="MobiDB-lite"/>
    </source>
</evidence>
<feature type="compositionally biased region" description="Polar residues" evidence="1">
    <location>
        <begin position="8"/>
        <end position="22"/>
    </location>
</feature>
<evidence type="ECO:0000313" key="3">
    <source>
        <dbReference type="Proteomes" id="UP000009168"/>
    </source>
</evidence>
<name>Q23CM7_TETTS</name>
<accession>Q23CM7</accession>
<reference evidence="3" key="1">
    <citation type="journal article" date="2006" name="PLoS Biol.">
        <title>Macronuclear genome sequence of the ciliate Tetrahymena thermophila, a model eukaryote.</title>
        <authorList>
            <person name="Eisen J.A."/>
            <person name="Coyne R.S."/>
            <person name="Wu M."/>
            <person name="Wu D."/>
            <person name="Thiagarajan M."/>
            <person name="Wortman J.R."/>
            <person name="Badger J.H."/>
            <person name="Ren Q."/>
            <person name="Amedeo P."/>
            <person name="Jones K.M."/>
            <person name="Tallon L.J."/>
            <person name="Delcher A.L."/>
            <person name="Salzberg S.L."/>
            <person name="Silva J.C."/>
            <person name="Haas B.J."/>
            <person name="Majoros W.H."/>
            <person name="Farzad M."/>
            <person name="Carlton J.M."/>
            <person name="Smith R.K. Jr."/>
            <person name="Garg J."/>
            <person name="Pearlman R.E."/>
            <person name="Karrer K.M."/>
            <person name="Sun L."/>
            <person name="Manning G."/>
            <person name="Elde N.C."/>
            <person name="Turkewitz A.P."/>
            <person name="Asai D.J."/>
            <person name="Wilkes D.E."/>
            <person name="Wang Y."/>
            <person name="Cai H."/>
            <person name="Collins K."/>
            <person name="Stewart B.A."/>
            <person name="Lee S.R."/>
            <person name="Wilamowska K."/>
            <person name="Weinberg Z."/>
            <person name="Ruzzo W.L."/>
            <person name="Wloga D."/>
            <person name="Gaertig J."/>
            <person name="Frankel J."/>
            <person name="Tsao C.-C."/>
            <person name="Gorovsky M.A."/>
            <person name="Keeling P.J."/>
            <person name="Waller R.F."/>
            <person name="Patron N.J."/>
            <person name="Cherry J.M."/>
            <person name="Stover N.A."/>
            <person name="Krieger C.J."/>
            <person name="del Toro C."/>
            <person name="Ryder H.F."/>
            <person name="Williamson S.C."/>
            <person name="Barbeau R.A."/>
            <person name="Hamilton E.P."/>
            <person name="Orias E."/>
        </authorList>
    </citation>
    <scope>NUCLEOTIDE SEQUENCE [LARGE SCALE GENOMIC DNA]</scope>
    <source>
        <strain evidence="3">SB210</strain>
    </source>
</reference>
<proteinExistence type="predicted"/>
<feature type="region of interest" description="Disordered" evidence="1">
    <location>
        <begin position="1"/>
        <end position="22"/>
    </location>
</feature>
<gene>
    <name evidence="2" type="ORF">TTHERM_00854320</name>
</gene>
<feature type="compositionally biased region" description="Low complexity" evidence="1">
    <location>
        <begin position="105"/>
        <end position="122"/>
    </location>
</feature>
<feature type="compositionally biased region" description="Polar residues" evidence="1">
    <location>
        <begin position="74"/>
        <end position="104"/>
    </location>
</feature>
<dbReference type="HOGENOM" id="CLU_1735145_0_0_1"/>
<protein>
    <submittedName>
        <fullName evidence="2">Uncharacterized protein</fullName>
    </submittedName>
</protein>
<dbReference type="RefSeq" id="XP_001014498.2">
    <property type="nucleotide sequence ID" value="XM_001014498.2"/>
</dbReference>
<evidence type="ECO:0000313" key="2">
    <source>
        <dbReference type="EMBL" id="EAR94253.2"/>
    </source>
</evidence>
<organism evidence="2 3">
    <name type="scientific">Tetrahymena thermophila (strain SB210)</name>
    <dbReference type="NCBI Taxonomy" id="312017"/>
    <lineage>
        <taxon>Eukaryota</taxon>
        <taxon>Sar</taxon>
        <taxon>Alveolata</taxon>
        <taxon>Ciliophora</taxon>
        <taxon>Intramacronucleata</taxon>
        <taxon>Oligohymenophorea</taxon>
        <taxon>Hymenostomatida</taxon>
        <taxon>Tetrahymenina</taxon>
        <taxon>Tetrahymenidae</taxon>
        <taxon>Tetrahymena</taxon>
    </lineage>
</organism>
<dbReference type="InParanoid" id="Q23CM7"/>
<dbReference type="GeneID" id="7826671"/>
<dbReference type="EMBL" id="GG662716">
    <property type="protein sequence ID" value="EAR94253.2"/>
    <property type="molecule type" value="Genomic_DNA"/>
</dbReference>
<dbReference type="KEGG" id="tet:TTHERM_00854320"/>
<keyword evidence="3" id="KW-1185">Reference proteome</keyword>
<sequence length="142" mass="16507">MSERKYNNESPTTKNIYQQPNSSKINFIDRNESILDSFQEAFNHVRIADQRYQSQEEYYDIPMRRGESVDLEQINENSQAQSYSHSQNVTSNKIQDTTSKKQATVTSSKTSSWSKQSSQVNSHVEDLNQDKMLINVKDTIFQ</sequence>
<feature type="region of interest" description="Disordered" evidence="1">
    <location>
        <begin position="69"/>
        <end position="124"/>
    </location>
</feature>
<dbReference type="AlphaFoldDB" id="Q23CM7"/>
<dbReference type="Proteomes" id="UP000009168">
    <property type="component" value="Unassembled WGS sequence"/>
</dbReference>